<dbReference type="EMBL" id="AP021857">
    <property type="protein sequence ID" value="BBO21328.1"/>
    <property type="molecule type" value="Genomic_DNA"/>
</dbReference>
<sequence>MPPLVRHDEDIIMQTTLQQIIAEAVATALQAAAARGALGPEFTLPSRLNLSQLAEVAGIPYATMRTWLTREPWRLPPRWAPGGRGGKERLRTFFAREDVIDWLKAGREIAAAPSPTPHAATPSHRGAPRKEERIEAERLGITVPELRAQRLVKGRQL</sequence>
<name>A0A809R3N2_9PROT</name>
<organism evidence="2 3">
    <name type="scientific">Candidatus Desulfobacillus denitrificans</name>
    <dbReference type="NCBI Taxonomy" id="2608985"/>
    <lineage>
        <taxon>Bacteria</taxon>
        <taxon>Pseudomonadati</taxon>
        <taxon>Pseudomonadota</taxon>
        <taxon>Betaproteobacteria</taxon>
        <taxon>Candidatus Desulfobacillus</taxon>
    </lineage>
</organism>
<reference evidence="2" key="1">
    <citation type="journal article" name="DNA Res.">
        <title>The physiological potential of anammox bacteria as revealed by their core genome structure.</title>
        <authorList>
            <person name="Okubo T."/>
            <person name="Toyoda A."/>
            <person name="Fukuhara K."/>
            <person name="Uchiyama I."/>
            <person name="Harigaya Y."/>
            <person name="Kuroiwa M."/>
            <person name="Suzuki T."/>
            <person name="Murakami Y."/>
            <person name="Suwa Y."/>
            <person name="Takami H."/>
        </authorList>
    </citation>
    <scope>NUCLEOTIDE SEQUENCE</scope>
    <source>
        <strain evidence="2">317325-3</strain>
    </source>
</reference>
<evidence type="ECO:0008006" key="4">
    <source>
        <dbReference type="Google" id="ProtNLM"/>
    </source>
</evidence>
<dbReference type="KEGG" id="ddz:DSYM_20270"/>
<protein>
    <recommendedName>
        <fullName evidence="4">Helix-turn-helix domain-containing protein</fullName>
    </recommendedName>
</protein>
<evidence type="ECO:0000256" key="1">
    <source>
        <dbReference type="SAM" id="MobiDB-lite"/>
    </source>
</evidence>
<accession>A0A809R3N2</accession>
<dbReference type="Proteomes" id="UP000662914">
    <property type="component" value="Chromosome"/>
</dbReference>
<evidence type="ECO:0000313" key="3">
    <source>
        <dbReference type="Proteomes" id="UP000662914"/>
    </source>
</evidence>
<evidence type="ECO:0000313" key="2">
    <source>
        <dbReference type="EMBL" id="BBO21328.1"/>
    </source>
</evidence>
<feature type="region of interest" description="Disordered" evidence="1">
    <location>
        <begin position="111"/>
        <end position="134"/>
    </location>
</feature>
<dbReference type="AlphaFoldDB" id="A0A809R3N2"/>
<feature type="compositionally biased region" description="Low complexity" evidence="1">
    <location>
        <begin position="111"/>
        <end position="124"/>
    </location>
</feature>
<gene>
    <name evidence="2" type="ORF">DSYM_20270</name>
</gene>
<proteinExistence type="predicted"/>